<feature type="compositionally biased region" description="Polar residues" evidence="1">
    <location>
        <begin position="307"/>
        <end position="327"/>
    </location>
</feature>
<evidence type="ECO:0000256" key="1">
    <source>
        <dbReference type="SAM" id="MobiDB-lite"/>
    </source>
</evidence>
<feature type="compositionally biased region" description="Acidic residues" evidence="1">
    <location>
        <begin position="131"/>
        <end position="141"/>
    </location>
</feature>
<feature type="domain" description="S100/CaBP-9k-type calcium binding subdomain" evidence="2">
    <location>
        <begin position="4"/>
        <end position="46"/>
    </location>
</feature>
<gene>
    <name evidence="3" type="primary">Crnn</name>
    <name evidence="3" type="ORF">PIACAY_R07075</name>
</gene>
<reference evidence="3" key="1">
    <citation type="submission" date="2019-09" db="EMBL/GenBank/DDBJ databases">
        <title>Bird 10,000 Genomes (B10K) Project - Family phase.</title>
        <authorList>
            <person name="Zhang G."/>
        </authorList>
    </citation>
    <scope>NUCLEOTIDE SEQUENCE</scope>
    <source>
        <strain evidence="3">B10K-DU-008-47</strain>
        <tissue evidence="3">Mixed tissue sample</tissue>
    </source>
</reference>
<dbReference type="InterPro" id="IPR034325">
    <property type="entry name" value="S-100_dom"/>
</dbReference>
<dbReference type="Pfam" id="PF01023">
    <property type="entry name" value="S_100"/>
    <property type="match status" value="1"/>
</dbReference>
<dbReference type="SUPFAM" id="SSF47473">
    <property type="entry name" value="EF-hand"/>
    <property type="match status" value="1"/>
</dbReference>
<organism evidence="3 4">
    <name type="scientific">Piaya cayana</name>
    <name type="common">Common squirrel cuckoo</name>
    <dbReference type="NCBI Taxonomy" id="33601"/>
    <lineage>
        <taxon>Eukaryota</taxon>
        <taxon>Metazoa</taxon>
        <taxon>Chordata</taxon>
        <taxon>Craniata</taxon>
        <taxon>Vertebrata</taxon>
        <taxon>Euteleostomi</taxon>
        <taxon>Archelosauria</taxon>
        <taxon>Archosauria</taxon>
        <taxon>Dinosauria</taxon>
        <taxon>Saurischia</taxon>
        <taxon>Theropoda</taxon>
        <taxon>Coelurosauria</taxon>
        <taxon>Aves</taxon>
        <taxon>Neognathae</taxon>
        <taxon>Neoaves</taxon>
        <taxon>Otidimorphae</taxon>
        <taxon>Cuculiformes</taxon>
        <taxon>Coccyzidae</taxon>
        <taxon>Piaya</taxon>
    </lineage>
</organism>
<dbReference type="EMBL" id="WAAB01011546">
    <property type="protein sequence ID" value="NWH75094.1"/>
    <property type="molecule type" value="Genomic_DNA"/>
</dbReference>
<feature type="compositionally biased region" description="Basic and acidic residues" evidence="1">
    <location>
        <begin position="249"/>
        <end position="259"/>
    </location>
</feature>
<evidence type="ECO:0000259" key="2">
    <source>
        <dbReference type="SMART" id="SM01394"/>
    </source>
</evidence>
<feature type="non-terminal residue" evidence="3">
    <location>
        <position position="430"/>
    </location>
</feature>
<feature type="compositionally biased region" description="Polar residues" evidence="1">
    <location>
        <begin position="410"/>
        <end position="430"/>
    </location>
</feature>
<accession>A0A850WZG4</accession>
<dbReference type="PANTHER" id="PTHR14054:SF14">
    <property type="entry name" value="REPETIN"/>
    <property type="match status" value="1"/>
</dbReference>
<dbReference type="CDD" id="cd00213">
    <property type="entry name" value="S-100"/>
    <property type="match status" value="1"/>
</dbReference>
<dbReference type="SMART" id="SM01394">
    <property type="entry name" value="S_100"/>
    <property type="match status" value="1"/>
</dbReference>
<evidence type="ECO:0000313" key="3">
    <source>
        <dbReference type="EMBL" id="NWH75094.1"/>
    </source>
</evidence>
<dbReference type="PANTHER" id="PTHR14054">
    <property type="entry name" value="REPETIN"/>
    <property type="match status" value="1"/>
</dbReference>
<comment type="caution">
    <text evidence="3">The sequence shown here is derived from an EMBL/GenBank/DDBJ whole genome shotgun (WGS) entry which is preliminary data.</text>
</comment>
<feature type="compositionally biased region" description="Basic and acidic residues" evidence="1">
    <location>
        <begin position="204"/>
        <end position="220"/>
    </location>
</feature>
<dbReference type="Proteomes" id="UP000653271">
    <property type="component" value="Unassembled WGS sequence"/>
</dbReference>
<keyword evidence="4" id="KW-1185">Reference proteome</keyword>
<dbReference type="InterPro" id="IPR011992">
    <property type="entry name" value="EF-hand-dom_pair"/>
</dbReference>
<dbReference type="InterPro" id="IPR013787">
    <property type="entry name" value="S100_Ca-bd_sub"/>
</dbReference>
<name>A0A850WZG4_PIACA</name>
<dbReference type="GO" id="GO:0046914">
    <property type="term" value="F:transition metal ion binding"/>
    <property type="evidence" value="ECO:0007669"/>
    <property type="project" value="InterPro"/>
</dbReference>
<feature type="compositionally biased region" description="Basic and acidic residues" evidence="1">
    <location>
        <begin position="274"/>
        <end position="303"/>
    </location>
</feature>
<feature type="compositionally biased region" description="Polar residues" evidence="1">
    <location>
        <begin position="221"/>
        <end position="242"/>
    </location>
</feature>
<feature type="region of interest" description="Disordered" evidence="1">
    <location>
        <begin position="92"/>
        <end position="430"/>
    </location>
</feature>
<proteinExistence type="predicted"/>
<feature type="compositionally biased region" description="Basic and acidic residues" evidence="1">
    <location>
        <begin position="92"/>
        <end position="107"/>
    </location>
</feature>
<sequence>MAQLQESINGVVAVFCVCTRSDGNCSPLSREELRQLIEEGFADAMENPQDPKTIKKVLCFLDDDSNCRVDFRELLSLVFRVAKACYKPLEDGQEPRAQEKAGREQLLRPRAVGRVSSNQEVPEQGVNDQVQDPDNDQIQEDDALKQDQDNQEGETSKQHEDTHQTEDEIPKQDQDNHQTQENETPEQDQDNHKTQEDETPDLDQDNHKTQEDETSKRNSDVRQTQEGGTSKQDPNNHQTQEGVTPEQDQDTRQGDRNEEPEGDPEGGENLDTVTPEKGRNTDETEESDTPKLDLKPHQGRETEVPGQGSNHQQSPEPAEQDLNSPFETQKRDPNNQTQVCEAPQQDPNPDKTQKLLPPQPGSSPHWDPKPQGAGYDPDPASYQSKGLEQDQAGAEAPSHPARQQEDAQHQRQPSMEQQLLQSLYQWPLQQ</sequence>
<dbReference type="Gene3D" id="1.10.238.10">
    <property type="entry name" value="EF-hand"/>
    <property type="match status" value="1"/>
</dbReference>
<dbReference type="GO" id="GO:0001533">
    <property type="term" value="C:cornified envelope"/>
    <property type="evidence" value="ECO:0007669"/>
    <property type="project" value="TreeGrafter"/>
</dbReference>
<dbReference type="OrthoDB" id="9909924at2759"/>
<protein>
    <submittedName>
        <fullName evidence="3">CRNN protein</fullName>
    </submittedName>
</protein>
<evidence type="ECO:0000313" key="4">
    <source>
        <dbReference type="Proteomes" id="UP000653271"/>
    </source>
</evidence>
<feature type="non-terminal residue" evidence="3">
    <location>
        <position position="1"/>
    </location>
</feature>
<feature type="compositionally biased region" description="Basic and acidic residues" evidence="1">
    <location>
        <begin position="142"/>
        <end position="180"/>
    </location>
</feature>
<dbReference type="AlphaFoldDB" id="A0A850WZG4"/>